<evidence type="ECO:0000256" key="7">
    <source>
        <dbReference type="ARBA" id="ARBA00022840"/>
    </source>
</evidence>
<evidence type="ECO:0000313" key="10">
    <source>
        <dbReference type="EMBL" id="KIQ69853.1"/>
    </source>
</evidence>
<dbReference type="GO" id="GO:0046872">
    <property type="term" value="F:metal ion binding"/>
    <property type="evidence" value="ECO:0007669"/>
    <property type="project" value="UniProtKB-KW"/>
</dbReference>
<accession>A0A0D0QFQ2</accession>
<dbReference type="eggNOG" id="COG1940">
    <property type="taxonomic scope" value="Bacteria"/>
</dbReference>
<evidence type="ECO:0000256" key="5">
    <source>
        <dbReference type="ARBA" id="ARBA00022777"/>
    </source>
</evidence>
<dbReference type="Pfam" id="PF00480">
    <property type="entry name" value="ROK"/>
    <property type="match status" value="1"/>
</dbReference>
<organism evidence="10 11">
    <name type="scientific">Wenxinia marina DSM 24838</name>
    <dbReference type="NCBI Taxonomy" id="1123501"/>
    <lineage>
        <taxon>Bacteria</taxon>
        <taxon>Pseudomonadati</taxon>
        <taxon>Pseudomonadota</taxon>
        <taxon>Alphaproteobacteria</taxon>
        <taxon>Rhodobacterales</taxon>
        <taxon>Roseobacteraceae</taxon>
        <taxon>Wenxinia</taxon>
    </lineage>
</organism>
<dbReference type="Gene3D" id="3.30.420.40">
    <property type="match status" value="2"/>
</dbReference>
<keyword evidence="8" id="KW-0119">Carbohydrate metabolism</keyword>
<keyword evidence="4" id="KW-0547">Nucleotide-binding</keyword>
<dbReference type="AlphaFoldDB" id="A0A0D0QFQ2"/>
<evidence type="ECO:0000256" key="3">
    <source>
        <dbReference type="ARBA" id="ARBA00022723"/>
    </source>
</evidence>
<dbReference type="GO" id="GO:0045127">
    <property type="term" value="F:N-acetylglucosamine kinase activity"/>
    <property type="evidence" value="ECO:0007669"/>
    <property type="project" value="UniProtKB-EC"/>
</dbReference>
<keyword evidence="6" id="KW-0862">Zinc</keyword>
<proteinExistence type="predicted"/>
<evidence type="ECO:0000256" key="8">
    <source>
        <dbReference type="ARBA" id="ARBA00023277"/>
    </source>
</evidence>
<reference evidence="10 11" key="1">
    <citation type="submission" date="2013-01" db="EMBL/GenBank/DDBJ databases">
        <authorList>
            <person name="Fiebig A."/>
            <person name="Goeker M."/>
            <person name="Klenk H.-P.P."/>
        </authorList>
    </citation>
    <scope>NUCLEOTIDE SEQUENCE [LARGE SCALE GENOMIC DNA]</scope>
    <source>
        <strain evidence="10 11">DSM 24838</strain>
    </source>
</reference>
<dbReference type="Proteomes" id="UP000035100">
    <property type="component" value="Unassembled WGS sequence"/>
</dbReference>
<dbReference type="RefSeq" id="WP_026198221.1">
    <property type="nucleotide sequence ID" value="NZ_KB902276.1"/>
</dbReference>
<keyword evidence="2 10" id="KW-0808">Transferase</keyword>
<evidence type="ECO:0000256" key="6">
    <source>
        <dbReference type="ARBA" id="ARBA00022833"/>
    </source>
</evidence>
<evidence type="ECO:0000313" key="11">
    <source>
        <dbReference type="Proteomes" id="UP000035100"/>
    </source>
</evidence>
<dbReference type="EMBL" id="AONG01000008">
    <property type="protein sequence ID" value="KIQ69853.1"/>
    <property type="molecule type" value="Genomic_DNA"/>
</dbReference>
<evidence type="ECO:0000256" key="2">
    <source>
        <dbReference type="ARBA" id="ARBA00022679"/>
    </source>
</evidence>
<dbReference type="SUPFAM" id="SSF53067">
    <property type="entry name" value="Actin-like ATPase domain"/>
    <property type="match status" value="1"/>
</dbReference>
<evidence type="ECO:0000256" key="4">
    <source>
        <dbReference type="ARBA" id="ARBA00022741"/>
    </source>
</evidence>
<dbReference type="GO" id="GO:0005524">
    <property type="term" value="F:ATP binding"/>
    <property type="evidence" value="ECO:0007669"/>
    <property type="project" value="UniProtKB-KW"/>
</dbReference>
<name>A0A0D0QFQ2_9RHOB</name>
<dbReference type="STRING" id="1123501.Wenmar_01423"/>
<keyword evidence="7" id="KW-0067">ATP-binding</keyword>
<comment type="caution">
    <text evidence="10">The sequence shown here is derived from an EMBL/GenBank/DDBJ whole genome shotgun (WGS) entry which is preliminary data.</text>
</comment>
<evidence type="ECO:0000256" key="1">
    <source>
        <dbReference type="ARBA" id="ARBA00012122"/>
    </source>
</evidence>
<dbReference type="InterPro" id="IPR043129">
    <property type="entry name" value="ATPase_NBD"/>
</dbReference>
<keyword evidence="3" id="KW-0479">Metal-binding</keyword>
<keyword evidence="5 10" id="KW-0418">Kinase</keyword>
<dbReference type="PANTHER" id="PTHR18964">
    <property type="entry name" value="ROK (REPRESSOR, ORF, KINASE) FAMILY"/>
    <property type="match status" value="1"/>
</dbReference>
<protein>
    <recommendedName>
        <fullName evidence="1">N-acetylglucosamine kinase</fullName>
        <ecNumber evidence="1">2.7.1.59</ecNumber>
    </recommendedName>
</protein>
<evidence type="ECO:0000256" key="9">
    <source>
        <dbReference type="ARBA" id="ARBA00049065"/>
    </source>
</evidence>
<dbReference type="OrthoDB" id="9810372at2"/>
<keyword evidence="11" id="KW-1185">Reference proteome</keyword>
<dbReference type="EC" id="2.7.1.59" evidence="1"/>
<gene>
    <name evidence="10" type="ORF">Wenmar_01423</name>
</gene>
<dbReference type="InterPro" id="IPR000600">
    <property type="entry name" value="ROK"/>
</dbReference>
<comment type="catalytic activity">
    <reaction evidence="9">
        <text>N-acetyl-D-glucosamine + ATP = N-acetyl-D-glucosamine 6-phosphate + ADP + H(+)</text>
        <dbReference type="Rhea" id="RHEA:17417"/>
        <dbReference type="ChEBI" id="CHEBI:15378"/>
        <dbReference type="ChEBI" id="CHEBI:30616"/>
        <dbReference type="ChEBI" id="CHEBI:57513"/>
        <dbReference type="ChEBI" id="CHEBI:456216"/>
        <dbReference type="ChEBI" id="CHEBI:506227"/>
        <dbReference type="EC" id="2.7.1.59"/>
    </reaction>
</comment>
<sequence>MTCGGIDLGGTKIEARLFEGAGAETVEVRRIPTPLGSFEEMIGGIAEQVRWLTEVGGEGLPIGLSVPGIVDPVTGIGFASNVPTTGRAIAPAVTEATGRILPVVNDCMAFAYSEAHGGAGDAFRSVFGLVLGTGVGAGFCLEGRLPHRHAGLAVEVGHVGVSARALERHGLPLFRCGCGKLGCVENYVSGTGVANLAEWKMGRRLHAPELAASDDPAAREVMDIWADVAGDVLNAIQLMLDPDCIALGGGLSNLPGVAETLTESLSRQRLGQERVPLIVRAQHGDSSGARGAALLAVAS</sequence>
<dbReference type="PANTHER" id="PTHR18964:SF162">
    <property type="entry name" value="N-ACETYL-D-GLUCOSAMINE KINASE"/>
    <property type="match status" value="1"/>
</dbReference>